<gene>
    <name evidence="7" type="ordered locus">Deima_0445</name>
</gene>
<evidence type="ECO:0000256" key="6">
    <source>
        <dbReference type="RuleBase" id="RU362118"/>
    </source>
</evidence>
<dbReference type="GO" id="GO:0006535">
    <property type="term" value="P:cysteine biosynthetic process from serine"/>
    <property type="evidence" value="ECO:0007669"/>
    <property type="project" value="TreeGrafter"/>
</dbReference>
<keyword evidence="8" id="KW-1185">Reference proteome</keyword>
<dbReference type="InterPro" id="IPR000277">
    <property type="entry name" value="Cys/Met-Metab_PyrdxlP-dep_enz"/>
</dbReference>
<keyword evidence="4 5" id="KW-0663">Pyridoxal phosphate</keyword>
<dbReference type="GO" id="GO:0003961">
    <property type="term" value="F:O-acetylhomoserine aminocarboxypropyltransferase activity"/>
    <property type="evidence" value="ECO:0007669"/>
    <property type="project" value="TreeGrafter"/>
</dbReference>
<evidence type="ECO:0000256" key="4">
    <source>
        <dbReference type="ARBA" id="ARBA00022898"/>
    </source>
</evidence>
<dbReference type="OrthoDB" id="54490at2"/>
<evidence type="ECO:0000313" key="8">
    <source>
        <dbReference type="Proteomes" id="UP000008635"/>
    </source>
</evidence>
<dbReference type="GO" id="GO:0004124">
    <property type="term" value="F:cysteine synthase activity"/>
    <property type="evidence" value="ECO:0007669"/>
    <property type="project" value="UniProtKB-EC"/>
</dbReference>
<dbReference type="InterPro" id="IPR015424">
    <property type="entry name" value="PyrdxlP-dep_Trfase"/>
</dbReference>
<dbReference type="GO" id="GO:0030170">
    <property type="term" value="F:pyridoxal phosphate binding"/>
    <property type="evidence" value="ECO:0007669"/>
    <property type="project" value="InterPro"/>
</dbReference>
<comment type="similarity">
    <text evidence="2 6">Belongs to the trans-sulfuration enzymes family.</text>
</comment>
<reference evidence="8" key="2">
    <citation type="submission" date="2011-01" db="EMBL/GenBank/DDBJ databases">
        <title>The complete genome of Deinococcus maricopensis DSM 21211.</title>
        <authorList>
            <consortium name="US DOE Joint Genome Institute (JGI-PGF)"/>
            <person name="Lucas S."/>
            <person name="Copeland A."/>
            <person name="Lapidus A."/>
            <person name="Goodwin L."/>
            <person name="Pitluck S."/>
            <person name="Kyrpides N."/>
            <person name="Mavromatis K."/>
            <person name="Pagani I."/>
            <person name="Ivanova N."/>
            <person name="Ovchinnikova G."/>
            <person name="Zeytun A."/>
            <person name="Detter J.C."/>
            <person name="Han C."/>
            <person name="Land M."/>
            <person name="Hauser L."/>
            <person name="Markowitz V."/>
            <person name="Cheng J.-F."/>
            <person name="Hugenholtz P."/>
            <person name="Woyke T."/>
            <person name="Wu D."/>
            <person name="Pukall R."/>
            <person name="Gehrich-Schroeter G."/>
            <person name="Brambilla E."/>
            <person name="Klenk H.-P."/>
            <person name="Eisen J.A."/>
        </authorList>
    </citation>
    <scope>NUCLEOTIDE SEQUENCE [LARGE SCALE GENOMIC DNA]</scope>
    <source>
        <strain evidence="8">DSM 21211 / LMG 22137 / NRRL B-23946 / LB-34</strain>
    </source>
</reference>
<dbReference type="eggNOG" id="COG2873">
    <property type="taxonomic scope" value="Bacteria"/>
</dbReference>
<accession>E8U4W6</accession>
<dbReference type="STRING" id="709986.Deima_0445"/>
<dbReference type="Gene3D" id="3.40.640.10">
    <property type="entry name" value="Type I PLP-dependent aspartate aminotransferase-like (Major domain)"/>
    <property type="match status" value="1"/>
</dbReference>
<dbReference type="HOGENOM" id="CLU_018986_4_0_0"/>
<dbReference type="PANTHER" id="PTHR43797:SF2">
    <property type="entry name" value="HOMOCYSTEINE_CYSTEINE SYNTHASE"/>
    <property type="match status" value="1"/>
</dbReference>
<dbReference type="PANTHER" id="PTHR43797">
    <property type="entry name" value="HOMOCYSTEINE/CYSTEINE SYNTHASE"/>
    <property type="match status" value="1"/>
</dbReference>
<proteinExistence type="inferred from homology"/>
<protein>
    <submittedName>
        <fullName evidence="7">Cysteine synthase</fullName>
        <ecNumber evidence="7">2.5.1.47</ecNumber>
    </submittedName>
</protein>
<dbReference type="InterPro" id="IPR015421">
    <property type="entry name" value="PyrdxlP-dep_Trfase_major"/>
</dbReference>
<sequence>MQFDAYEEQAFESRAVHVGVPRESGVGVGIPVHQVAAFQFDTLDAAAQEFQTGATHSYSRIQNPTLRALEARVSALEGGAATVALASGQAATFTAMLGVLRAGDHVVSTGSVFGGTAGLLNNVLPLMGVQTTLVENTPAAVRAALRENTRLVWAETIGNPAADIADIRALADLAHEHGALLGIDNTWGGVGYLCRPLEHGADLVTHSLTKWAAGHGSVLGGSVTVGAAHDLTRLPVFTDGEPNLLAQRGADALAWRLRWLGAHQLGMNLAPHAAGVIALGLETLALRLERESATALTLARALEADERVTRVSYPGLPSSAHHTLAKQYLRGGYGAVLTFEVPDPARFLSQLQLIRMAPNLGDTRTLVIHPWTTTHGRLPEAARRAAGVTPHSIRMSVGVEHPQDLLADLQRALS</sequence>
<evidence type="ECO:0000313" key="7">
    <source>
        <dbReference type="EMBL" id="ADV66105.1"/>
    </source>
</evidence>
<dbReference type="EC" id="2.5.1.47" evidence="7"/>
<dbReference type="Proteomes" id="UP000008635">
    <property type="component" value="Chromosome"/>
</dbReference>
<dbReference type="GO" id="GO:0005737">
    <property type="term" value="C:cytoplasm"/>
    <property type="evidence" value="ECO:0007669"/>
    <property type="project" value="TreeGrafter"/>
</dbReference>
<evidence type="ECO:0000256" key="3">
    <source>
        <dbReference type="ARBA" id="ARBA00022679"/>
    </source>
</evidence>
<comment type="cofactor">
    <cofactor evidence="1 6">
        <name>pyridoxal 5'-phosphate</name>
        <dbReference type="ChEBI" id="CHEBI:597326"/>
    </cofactor>
</comment>
<keyword evidence="3 7" id="KW-0808">Transferase</keyword>
<evidence type="ECO:0000256" key="5">
    <source>
        <dbReference type="PIRSR" id="PIRSR001434-2"/>
    </source>
</evidence>
<dbReference type="Pfam" id="PF01053">
    <property type="entry name" value="Cys_Met_Meta_PP"/>
    <property type="match status" value="1"/>
</dbReference>
<name>E8U4W6_DEIML</name>
<dbReference type="EMBL" id="CP002454">
    <property type="protein sequence ID" value="ADV66105.1"/>
    <property type="molecule type" value="Genomic_DNA"/>
</dbReference>
<dbReference type="AlphaFoldDB" id="E8U4W6"/>
<evidence type="ECO:0000256" key="1">
    <source>
        <dbReference type="ARBA" id="ARBA00001933"/>
    </source>
</evidence>
<feature type="modified residue" description="N6-(pyridoxal phosphate)lysine" evidence="5">
    <location>
        <position position="210"/>
    </location>
</feature>
<dbReference type="RefSeq" id="WP_013555610.1">
    <property type="nucleotide sequence ID" value="NC_014958.1"/>
</dbReference>
<dbReference type="Gene3D" id="3.90.1150.10">
    <property type="entry name" value="Aspartate Aminotransferase, domain 1"/>
    <property type="match status" value="1"/>
</dbReference>
<organism evidence="7 8">
    <name type="scientific">Deinococcus maricopensis (strain DSM 21211 / LMG 22137 / NRRL B-23946 / LB-34)</name>
    <dbReference type="NCBI Taxonomy" id="709986"/>
    <lineage>
        <taxon>Bacteria</taxon>
        <taxon>Thermotogati</taxon>
        <taxon>Deinococcota</taxon>
        <taxon>Deinococci</taxon>
        <taxon>Deinococcales</taxon>
        <taxon>Deinococcaceae</taxon>
        <taxon>Deinococcus</taxon>
    </lineage>
</organism>
<reference evidence="7 8" key="1">
    <citation type="journal article" date="2011" name="Stand. Genomic Sci.">
        <title>Complete genome sequence of Deinococcus maricopensis type strain (LB-34).</title>
        <authorList>
            <person name="Pukall R."/>
            <person name="Zeytun A."/>
            <person name="Lucas S."/>
            <person name="Lapidus A."/>
            <person name="Hammon N."/>
            <person name="Deshpande S."/>
            <person name="Nolan M."/>
            <person name="Cheng J.F."/>
            <person name="Pitluck S."/>
            <person name="Liolios K."/>
            <person name="Pagani I."/>
            <person name="Mikhailova N."/>
            <person name="Ivanova N."/>
            <person name="Mavromatis K."/>
            <person name="Pati A."/>
            <person name="Tapia R."/>
            <person name="Han C."/>
            <person name="Goodwin L."/>
            <person name="Chen A."/>
            <person name="Palaniappan K."/>
            <person name="Land M."/>
            <person name="Hauser L."/>
            <person name="Chang Y.J."/>
            <person name="Jeffries C.D."/>
            <person name="Brambilla E.M."/>
            <person name="Rohde M."/>
            <person name="Goker M."/>
            <person name="Detter J.C."/>
            <person name="Woyke T."/>
            <person name="Bristow J."/>
            <person name="Eisen J.A."/>
            <person name="Markowitz V."/>
            <person name="Hugenholtz P."/>
            <person name="Kyrpides N.C."/>
            <person name="Klenk H.P."/>
        </authorList>
    </citation>
    <scope>NUCLEOTIDE SEQUENCE [LARGE SCALE GENOMIC DNA]</scope>
    <source>
        <strain evidence="8">DSM 21211 / LMG 22137 / NRRL B-23946 / LB-34</strain>
    </source>
</reference>
<dbReference type="GO" id="GO:0071269">
    <property type="term" value="P:L-homocysteine biosynthetic process"/>
    <property type="evidence" value="ECO:0007669"/>
    <property type="project" value="TreeGrafter"/>
</dbReference>
<dbReference type="FunFam" id="3.40.640.10:FF:000046">
    <property type="entry name" value="Cystathionine gamma-lyase"/>
    <property type="match status" value="1"/>
</dbReference>
<dbReference type="SUPFAM" id="SSF53383">
    <property type="entry name" value="PLP-dependent transferases"/>
    <property type="match status" value="1"/>
</dbReference>
<dbReference type="InterPro" id="IPR006235">
    <property type="entry name" value="OAc-hSer/O-AcSer_sulfhydrylase"/>
</dbReference>
<dbReference type="PIRSF" id="PIRSF001434">
    <property type="entry name" value="CGS"/>
    <property type="match status" value="1"/>
</dbReference>
<evidence type="ECO:0000256" key="2">
    <source>
        <dbReference type="ARBA" id="ARBA00009077"/>
    </source>
</evidence>
<dbReference type="CDD" id="cd00614">
    <property type="entry name" value="CGS_like"/>
    <property type="match status" value="1"/>
</dbReference>
<dbReference type="GO" id="GO:0019346">
    <property type="term" value="P:transsulfuration"/>
    <property type="evidence" value="ECO:0007669"/>
    <property type="project" value="InterPro"/>
</dbReference>
<dbReference type="KEGG" id="dmr:Deima_0445"/>
<dbReference type="InterPro" id="IPR015422">
    <property type="entry name" value="PyrdxlP-dep_Trfase_small"/>
</dbReference>